<gene>
    <name evidence="2" type="ORF">METH_04100</name>
</gene>
<feature type="compositionally biased region" description="Polar residues" evidence="1">
    <location>
        <begin position="365"/>
        <end position="392"/>
    </location>
</feature>
<dbReference type="KEGG" id="lmd:METH_04100"/>
<feature type="compositionally biased region" description="Basic and acidic residues" evidence="1">
    <location>
        <begin position="1296"/>
        <end position="1309"/>
    </location>
</feature>
<feature type="region of interest" description="Disordered" evidence="1">
    <location>
        <begin position="359"/>
        <end position="422"/>
    </location>
</feature>
<feature type="compositionally biased region" description="Polar residues" evidence="1">
    <location>
        <begin position="1216"/>
        <end position="1241"/>
    </location>
</feature>
<protein>
    <submittedName>
        <fullName evidence="2">Uncharacterized protein</fullName>
    </submittedName>
</protein>
<feature type="region of interest" description="Disordered" evidence="1">
    <location>
        <begin position="1144"/>
        <end position="1177"/>
    </location>
</feature>
<keyword evidence="3" id="KW-1185">Reference proteome</keyword>
<sequence>MNFGGERSNPIILALETNNVEITELSQSQVFFDSDGDGLKNRTAWAAAGNGVLFYDPEGWNEIQEDWQYIFTEWDPSAASDIEALASYFDANGDGVFDANDPEFSKFKVMVTLDDGSTVVRTLDQAGVETINVVADTTRIELPDGSVITGQTMFTKTAAAGGGTGMVGDVTLAGDAASYRVEVEQDTTDANGIRTLVQEAYNADGSIAFTMTSVAAGDGSHTENSYDDDGDGIVDRVQVIEVSAGTGGARVEDVRNYSGASVTGGVFENRTKTTVSTDGKLTVIERDSMGGGWFDQREEREINGSGKQTITVSDLAEDGSVLQAVTSVTSADGLTRTDKADLDGDGDPDAVEQHNIVEHADGSRSETWLTGNGNYGPSSTTKPGTLASSVTMDVSADGRHRETETDFDGNGPVDRKEVSDTTVNADGTTVTLSESFNRDGDLISRNRQTQSEDTMHVVTEIDADGEGGYETKVVDNTSVDGSGVRTQTVSTYNKDGSLRHAEKTLLEDDKITSKAWADGNQDGSFASNERVRDVQVDAATQNRITETWDRNADGSISAYSQTTTSEDGLRSDVLTDLDGDGDTDLKLSDHTKTLANGNTERVVQTKSASNATLSEVTTETRDTGLHSTTWNDRDGDGVTDFKTIEYISPEADGSTLHNIRVFSEDGTLLSKTITTESADRRTATTEYDYDGDSAGGGTQFDRVVTQAEDASGAITVTDQRFYNDGTPASKTVSTVSADGLVRTVSTDSNGDGTDETVEEATTTLHSDGRRTVDAIVSNADGSLRSQSFETVSVNGREMLVKRDDDGDGEFESALRTTTEFLANGQSVTSVQLEDAQGNKLSKTQTRVDADGLRTVVKINEDGDNDFDLIETTETAIWNDGTTVSTVTVTDAGGDPRSETKITTSDDGREVTTDFDLDGNGGTDRREHAVEADDGVVTRTVTGFGANEADIQSRTVTATSANGLVSQTESDADGDGAFERVYRTETKLNTDGSTETTTVSGTIAADPSQGFAKDVVITSGDGLTITTKTDLNNDGTFERRTTVSEELAGNGDVTLTTEVEAANNSTILSEEVKTTADGKTVTTGFDADGNGELDAKTTATLGDDGTRTATTVYYADSGVQISEAEESVSGDGLRSSYSFDSNGDGFADLHSSSETELGEDGSRTTVTEHREGNFSSIGREEYWVSDDGHERRSELDLDGDGISEFRSTDATSYGADGSTSRFAETIGSTHTRTSSVESTLSGNGLLFSEKTDMDGDSHDDRHELRSDRAGGGSTWEALEFSNGGDLQRQVTVETADDERSQITEIDRDGDGQADQSLEWRLESDNSTTRVSRDLGRYGSVEAEVRSSTSASGMVQMAEFDQDGDGSTDFERRVEVSFSGDGSIPLAGAIGTSFSTERPANKAGDRVTEISEITGGRDTYKEVVVEAADGLSAHSYFDIDGDGVFDGEADLFGAGSRFKIDVFLKTVRNLMQGDGAVSVVLSGIESLWQIASCDAQVTRRYWRMPLADVSPHSDRKALIGVITNFCTAAGMRPPSEEDLVDRLVQSCHSCSAQHSFKVTTVGGSCSNSGQTAPKERCHRLL</sequence>
<name>V9VVV2_9RHOB</name>
<feature type="compositionally biased region" description="Basic and acidic residues" evidence="1">
    <location>
        <begin position="1248"/>
        <end position="1267"/>
    </location>
</feature>
<feature type="compositionally biased region" description="Basic and acidic residues" evidence="1">
    <location>
        <begin position="1159"/>
        <end position="1177"/>
    </location>
</feature>
<proteinExistence type="predicted"/>
<dbReference type="InterPro" id="IPR028994">
    <property type="entry name" value="Integrin_alpha_N"/>
</dbReference>
<evidence type="ECO:0000313" key="2">
    <source>
        <dbReference type="EMBL" id="AHD02876.1"/>
    </source>
</evidence>
<dbReference type="RefSeq" id="WP_024089116.1">
    <property type="nucleotide sequence ID" value="NC_023135.1"/>
</dbReference>
<dbReference type="PATRIC" id="fig|999552.6.peg.813"/>
<evidence type="ECO:0000313" key="3">
    <source>
        <dbReference type="Proteomes" id="UP000018780"/>
    </source>
</evidence>
<accession>V9VVV2</accession>
<dbReference type="HOGENOM" id="CLU_245167_0_0_5"/>
<reference evidence="2 3" key="1">
    <citation type="submission" date="2013-09" db="EMBL/GenBank/DDBJ databases">
        <authorList>
            <consortium name="DOE Joint Genome Institute"/>
            <person name="Klenk H.-P."/>
            <person name="Huntemann M."/>
            <person name="Han J."/>
            <person name="Chen A."/>
            <person name="Kyrpides N."/>
            <person name="Mavromatis K."/>
            <person name="Markowitz V."/>
            <person name="Palaniappan K."/>
            <person name="Ivanova N."/>
            <person name="Schaumberg A."/>
            <person name="Pati A."/>
            <person name="Liolios K."/>
            <person name="Nordberg H.P."/>
            <person name="Cantor M.N."/>
            <person name="Hua S.X."/>
            <person name="Woyke T."/>
        </authorList>
    </citation>
    <scope>NUCLEOTIDE SEQUENCE [LARGE SCALE GENOMIC DNA]</scope>
    <source>
        <strain evidence="2 3">DSM 14336</strain>
    </source>
</reference>
<dbReference type="Proteomes" id="UP000018780">
    <property type="component" value="Chromosome"/>
</dbReference>
<feature type="region of interest" description="Disordered" evidence="1">
    <location>
        <begin position="1189"/>
        <end position="1273"/>
    </location>
</feature>
<organism evidence="2 3">
    <name type="scientific">Leisingera methylohalidivorans DSM 14336</name>
    <dbReference type="NCBI Taxonomy" id="999552"/>
    <lineage>
        <taxon>Bacteria</taxon>
        <taxon>Pseudomonadati</taxon>
        <taxon>Pseudomonadota</taxon>
        <taxon>Alphaproteobacteria</taxon>
        <taxon>Rhodobacterales</taxon>
        <taxon>Roseobacteraceae</taxon>
        <taxon>Leisingera</taxon>
    </lineage>
</organism>
<dbReference type="EMBL" id="CP006773">
    <property type="protein sequence ID" value="AHD02876.1"/>
    <property type="molecule type" value="Genomic_DNA"/>
</dbReference>
<dbReference type="OrthoDB" id="8479154at2"/>
<evidence type="ECO:0000256" key="1">
    <source>
        <dbReference type="SAM" id="MobiDB-lite"/>
    </source>
</evidence>
<feature type="region of interest" description="Disordered" evidence="1">
    <location>
        <begin position="1291"/>
        <end position="1329"/>
    </location>
</feature>
<dbReference type="SUPFAM" id="SSF69318">
    <property type="entry name" value="Integrin alpha N-terminal domain"/>
    <property type="match status" value="1"/>
</dbReference>